<feature type="region of interest" description="Disordered" evidence="12">
    <location>
        <begin position="605"/>
        <end position="638"/>
    </location>
</feature>
<dbReference type="CDD" id="cd02440">
    <property type="entry name" value="AdoMet_MTases"/>
    <property type="match status" value="1"/>
</dbReference>
<dbReference type="Gene3D" id="2.70.160.11">
    <property type="entry name" value="Hnrnp arginine n-methyltransferase1"/>
    <property type="match status" value="1"/>
</dbReference>
<evidence type="ECO:0000313" key="14">
    <source>
        <dbReference type="EMBL" id="PWA02111.1"/>
    </source>
</evidence>
<evidence type="ECO:0000256" key="10">
    <source>
        <dbReference type="PROSITE-ProRule" id="PRU01015"/>
    </source>
</evidence>
<feature type="coiled-coil region" evidence="11">
    <location>
        <begin position="656"/>
        <end position="687"/>
    </location>
</feature>
<feature type="coiled-coil region" evidence="11">
    <location>
        <begin position="516"/>
        <end position="602"/>
    </location>
</feature>
<keyword evidence="4 10" id="KW-0489">Methyltransferase</keyword>
<dbReference type="InterPro" id="IPR029063">
    <property type="entry name" value="SAM-dependent_MTases_sf"/>
</dbReference>
<keyword evidence="6 10" id="KW-0949">S-adenosyl-L-methionine</keyword>
<keyword evidence="5 10" id="KW-0808">Transferase</keyword>
<dbReference type="EC" id="2.1.1.319" evidence="2"/>
<sequence>MSVFSYTETGIDSQDERWDDWEEDEMNEKKVCLFCPESFSGIEDLFSHCKSTHSFDFIRICRENKFEFYDRVRIVNYVRKLSLELNANIPQELLVITGSEPFFKDDKYLKPIMDNDSLIFELDELDLSCSSEPTSSSGFIQYENGKMEHEDEQKADSNEIEMLKQKISQLTNSLSTVTRQFSDYKDFVKTQMYENLGISQNQEDEVEESQTDIKKLQEQKPFDYYFNSYAYNEIHMDMIKDSVRTDGYRDFIYNNKAYFKGKVVLDVGCGTGILSMFAARAGASKVFAVDNSEIIEKAKANVIENKLENVITLIKGKIEEINLPVNKVDIIISEWMGYFLLFESMLDSVLVARDRFLDPVSGVMGPHTSRIYITGVQDDEYMNDYVNFWDNVYGFSMTKMKEGLKKEAVVTVVPGNTVISSHEKLIDFNHYTCNVKDLDFVVPFCLKITKPGKLHAIVGYFDVLFSTNRQKSELDEISFKSVDDCLNGSFTTSLCSKATHWKQTMFLLDHPLDVENEQSEKDFKRLEDHVKNVKISQSEIKQLQWKLQEKEDELKRLRENYEEVQESLLEERQNHLQVVAMNDRLKIKLQKKNRQIEHLISKTNDNISNYQDTPSTSRTNRKRYRISQNQRTTSNEYEDTVASDLDEQAKDILIENETLNLTVETMRIQLEEQKMNFDEILASLKTEIESIKTNERAKNIELRHQLEENTTRMYNIQTLYRENIKEMLGMRKSIMENQRMMNEDHLILRSKIIDLSTQLNEKKKVIKNLEETRNSTFEYKDQSDIQDLELRLQLSRDELAMVQNENALSEANLKQNISRLELLNEKISKEITASKKDNIFYLDSIFSECVELKKSIVDILQSLKSQSNVQNSNQNTPRFISRFRDETTSDIPSKVEEIIDNVDELMLFVQRCKTKHSGAKTPTKNRVSTMRSVFDVVSKSHTKS</sequence>
<keyword evidence="15" id="KW-1185">Reference proteome</keyword>
<feature type="coiled-coil region" evidence="11">
    <location>
        <begin position="752"/>
        <end position="830"/>
    </location>
</feature>
<dbReference type="InterPro" id="IPR036236">
    <property type="entry name" value="Znf_C2H2_sf"/>
</dbReference>
<evidence type="ECO:0000256" key="2">
    <source>
        <dbReference type="ARBA" id="ARBA00011925"/>
    </source>
</evidence>
<dbReference type="GO" id="GO:0005634">
    <property type="term" value="C:nucleus"/>
    <property type="evidence" value="ECO:0007669"/>
    <property type="project" value="UniProtKB-SubCell"/>
</dbReference>
<name>A0A2U1JAI4_SMIAN</name>
<organism evidence="14 15">
    <name type="scientific">Smittium angustum</name>
    <dbReference type="NCBI Taxonomy" id="133377"/>
    <lineage>
        <taxon>Eukaryota</taxon>
        <taxon>Fungi</taxon>
        <taxon>Fungi incertae sedis</taxon>
        <taxon>Zoopagomycota</taxon>
        <taxon>Kickxellomycotina</taxon>
        <taxon>Harpellomycetes</taxon>
        <taxon>Harpellales</taxon>
        <taxon>Legeriomycetaceae</taxon>
        <taxon>Smittium</taxon>
    </lineage>
</organism>
<reference evidence="14 15" key="1">
    <citation type="journal article" date="2018" name="MBio">
        <title>Comparative Genomics Reveals the Core Gene Toolbox for the Fungus-Insect Symbiosis.</title>
        <authorList>
            <person name="Wang Y."/>
            <person name="Stata M."/>
            <person name="Wang W."/>
            <person name="Stajich J.E."/>
            <person name="White M.M."/>
            <person name="Moncalvo J.M."/>
        </authorList>
    </citation>
    <scope>NUCLEOTIDE SEQUENCE [LARGE SCALE GENOMIC DNA]</scope>
    <source>
        <strain evidence="14 15">AUS-126-30</strain>
    </source>
</reference>
<dbReference type="EMBL" id="MBFU01000106">
    <property type="protein sequence ID" value="PWA02111.1"/>
    <property type="molecule type" value="Genomic_DNA"/>
</dbReference>
<evidence type="ECO:0000256" key="7">
    <source>
        <dbReference type="ARBA" id="ARBA00023242"/>
    </source>
</evidence>
<comment type="caution">
    <text evidence="14">The sequence shown here is derived from an EMBL/GenBank/DDBJ whole genome shotgun (WGS) entry which is preliminary data.</text>
</comment>
<dbReference type="PANTHER" id="PTHR11006:SF123">
    <property type="entry name" value="RIBOSOMAL PROTEIN ARGININE N-METHYLTRANSFERASE RMT3"/>
    <property type="match status" value="1"/>
</dbReference>
<dbReference type="GO" id="GO:0032259">
    <property type="term" value="P:methylation"/>
    <property type="evidence" value="ECO:0007669"/>
    <property type="project" value="UniProtKB-KW"/>
</dbReference>
<dbReference type="Proteomes" id="UP000245591">
    <property type="component" value="Unassembled WGS sequence"/>
</dbReference>
<evidence type="ECO:0000256" key="11">
    <source>
        <dbReference type="SAM" id="Coils"/>
    </source>
</evidence>
<comment type="subcellular location">
    <subcellularLocation>
        <location evidence="1">Nucleus</location>
    </subcellularLocation>
</comment>
<evidence type="ECO:0000256" key="3">
    <source>
        <dbReference type="ARBA" id="ARBA00022553"/>
    </source>
</evidence>
<keyword evidence="7" id="KW-0539">Nucleus</keyword>
<evidence type="ECO:0000256" key="8">
    <source>
        <dbReference type="ARBA" id="ARBA00047384"/>
    </source>
</evidence>
<dbReference type="GO" id="GO:0035242">
    <property type="term" value="F:protein-arginine omega-N asymmetric methyltransferase activity"/>
    <property type="evidence" value="ECO:0007669"/>
    <property type="project" value="UniProtKB-EC"/>
</dbReference>
<dbReference type="AlphaFoldDB" id="A0A2U1JAI4"/>
<evidence type="ECO:0000256" key="5">
    <source>
        <dbReference type="ARBA" id="ARBA00022679"/>
    </source>
</evidence>
<dbReference type="Pfam" id="PF22528">
    <property type="entry name" value="PRMT_C"/>
    <property type="match status" value="1"/>
</dbReference>
<comment type="catalytic activity">
    <reaction evidence="9">
        <text>L-arginyl-[protein] + S-adenosyl-L-methionine = N(omega)-methyl-L-arginyl-[protein] + S-adenosyl-L-homocysteine + H(+)</text>
        <dbReference type="Rhea" id="RHEA:48100"/>
        <dbReference type="Rhea" id="RHEA-COMP:10532"/>
        <dbReference type="Rhea" id="RHEA-COMP:11990"/>
        <dbReference type="ChEBI" id="CHEBI:15378"/>
        <dbReference type="ChEBI" id="CHEBI:29965"/>
        <dbReference type="ChEBI" id="CHEBI:57856"/>
        <dbReference type="ChEBI" id="CHEBI:59789"/>
        <dbReference type="ChEBI" id="CHEBI:65280"/>
    </reaction>
    <physiologicalReaction direction="left-to-right" evidence="9">
        <dbReference type="Rhea" id="RHEA:48101"/>
    </physiologicalReaction>
</comment>
<dbReference type="SUPFAM" id="SSF53335">
    <property type="entry name" value="S-adenosyl-L-methionine-dependent methyltransferases"/>
    <property type="match status" value="1"/>
</dbReference>
<dbReference type="InterPro" id="IPR025799">
    <property type="entry name" value="Arg_MeTrfase"/>
</dbReference>
<protein>
    <recommendedName>
        <fullName evidence="2">type I protein arginine methyltransferase</fullName>
        <ecNumber evidence="2">2.1.1.319</ecNumber>
    </recommendedName>
</protein>
<dbReference type="PROSITE" id="PS00028">
    <property type="entry name" value="ZINC_FINGER_C2H2_1"/>
    <property type="match status" value="1"/>
</dbReference>
<dbReference type="InterPro" id="IPR055135">
    <property type="entry name" value="PRMT_dom"/>
</dbReference>
<dbReference type="SUPFAM" id="SSF57667">
    <property type="entry name" value="beta-beta-alpha zinc fingers"/>
    <property type="match status" value="1"/>
</dbReference>
<dbReference type="Pfam" id="PF06325">
    <property type="entry name" value="PrmA"/>
    <property type="match status" value="1"/>
</dbReference>
<dbReference type="GO" id="GO:0042054">
    <property type="term" value="F:histone methyltransferase activity"/>
    <property type="evidence" value="ECO:0007669"/>
    <property type="project" value="TreeGrafter"/>
</dbReference>
<feature type="domain" description="C2H2-type" evidence="13">
    <location>
        <begin position="32"/>
        <end position="53"/>
    </location>
</feature>
<keyword evidence="11" id="KW-0175">Coiled coil</keyword>
<feature type="compositionally biased region" description="Polar residues" evidence="12">
    <location>
        <begin position="626"/>
        <end position="635"/>
    </location>
</feature>
<feature type="coiled-coil region" evidence="11">
    <location>
        <begin position="146"/>
        <end position="219"/>
    </location>
</feature>
<dbReference type="FunFam" id="3.40.50.150:FF:000034">
    <property type="entry name" value="Protein arginine N-methyltransferase 3"/>
    <property type="match status" value="1"/>
</dbReference>
<feature type="compositionally biased region" description="Polar residues" evidence="12">
    <location>
        <begin position="605"/>
        <end position="618"/>
    </location>
</feature>
<gene>
    <name evidence="14" type="ORF">BB558_001748</name>
</gene>
<evidence type="ECO:0000256" key="12">
    <source>
        <dbReference type="SAM" id="MobiDB-lite"/>
    </source>
</evidence>
<dbReference type="PROSITE" id="PS51678">
    <property type="entry name" value="SAM_MT_PRMT"/>
    <property type="match status" value="1"/>
</dbReference>
<accession>A0A2U1JAI4</accession>
<dbReference type="Gene3D" id="3.40.50.150">
    <property type="entry name" value="Vaccinia Virus protein VP39"/>
    <property type="match status" value="1"/>
</dbReference>
<evidence type="ECO:0000259" key="13">
    <source>
        <dbReference type="PROSITE" id="PS00028"/>
    </source>
</evidence>
<evidence type="ECO:0000256" key="4">
    <source>
        <dbReference type="ARBA" id="ARBA00022603"/>
    </source>
</evidence>
<keyword evidence="3" id="KW-0597">Phosphoprotein</keyword>
<evidence type="ECO:0000313" key="15">
    <source>
        <dbReference type="Proteomes" id="UP000245591"/>
    </source>
</evidence>
<dbReference type="PANTHER" id="PTHR11006">
    <property type="entry name" value="PROTEIN ARGININE N-METHYLTRANSFERASE"/>
    <property type="match status" value="1"/>
</dbReference>
<evidence type="ECO:0000256" key="6">
    <source>
        <dbReference type="ARBA" id="ARBA00022691"/>
    </source>
</evidence>
<proteinExistence type="predicted"/>
<comment type="catalytic activity">
    <reaction evidence="8">
        <text>L-arginyl-[protein] + 2 S-adenosyl-L-methionine = N(omega),N(omega)-dimethyl-L-arginyl-[protein] + 2 S-adenosyl-L-homocysteine + 2 H(+)</text>
        <dbReference type="Rhea" id="RHEA:48096"/>
        <dbReference type="Rhea" id="RHEA-COMP:10532"/>
        <dbReference type="Rhea" id="RHEA-COMP:11991"/>
        <dbReference type="ChEBI" id="CHEBI:15378"/>
        <dbReference type="ChEBI" id="CHEBI:29965"/>
        <dbReference type="ChEBI" id="CHEBI:57856"/>
        <dbReference type="ChEBI" id="CHEBI:59789"/>
        <dbReference type="ChEBI" id="CHEBI:61897"/>
        <dbReference type="EC" id="2.1.1.319"/>
    </reaction>
    <physiologicalReaction direction="left-to-right" evidence="8">
        <dbReference type="Rhea" id="RHEA:48097"/>
    </physiologicalReaction>
</comment>
<dbReference type="InterPro" id="IPR013087">
    <property type="entry name" value="Znf_C2H2_type"/>
</dbReference>
<evidence type="ECO:0000256" key="1">
    <source>
        <dbReference type="ARBA" id="ARBA00004123"/>
    </source>
</evidence>
<evidence type="ECO:0000256" key="9">
    <source>
        <dbReference type="ARBA" id="ARBA00049303"/>
    </source>
</evidence>